<dbReference type="AlphaFoldDB" id="A0A6A2XGK1"/>
<name>A0A6A2XGK1_HIBSY</name>
<evidence type="ECO:0000256" key="8">
    <source>
        <dbReference type="ARBA" id="ARBA00023303"/>
    </source>
</evidence>
<dbReference type="PANTHER" id="PTHR31086">
    <property type="entry name" value="ALUMINUM-ACTIVATED MALATE TRANSPORTER 10"/>
    <property type="match status" value="1"/>
</dbReference>
<evidence type="ECO:0000256" key="9">
    <source>
        <dbReference type="SAM" id="Phobius"/>
    </source>
</evidence>
<keyword evidence="3" id="KW-0813">Transport</keyword>
<feature type="transmembrane region" description="Helical" evidence="9">
    <location>
        <begin position="252"/>
        <end position="275"/>
    </location>
</feature>
<dbReference type="GO" id="GO:0016020">
    <property type="term" value="C:membrane"/>
    <property type="evidence" value="ECO:0007669"/>
    <property type="project" value="UniProtKB-SubCell"/>
</dbReference>
<dbReference type="GO" id="GO:0015743">
    <property type="term" value="P:malate transport"/>
    <property type="evidence" value="ECO:0007669"/>
    <property type="project" value="InterPro"/>
</dbReference>
<dbReference type="InterPro" id="IPR043502">
    <property type="entry name" value="DNA/RNA_pol_sf"/>
</dbReference>
<evidence type="ECO:0000256" key="4">
    <source>
        <dbReference type="ARBA" id="ARBA00022692"/>
    </source>
</evidence>
<evidence type="ECO:0000313" key="10">
    <source>
        <dbReference type="EMBL" id="KAE8674903.1"/>
    </source>
</evidence>
<dbReference type="InterPro" id="IPR043128">
    <property type="entry name" value="Rev_trsase/Diguanyl_cyclase"/>
</dbReference>
<feature type="transmembrane region" description="Helical" evidence="9">
    <location>
        <begin position="222"/>
        <end position="240"/>
    </location>
</feature>
<dbReference type="Gene3D" id="3.10.10.10">
    <property type="entry name" value="HIV Type 1 Reverse Transcriptase, subunit A, domain 1"/>
    <property type="match status" value="1"/>
</dbReference>
<sequence length="390" mass="43273">MNKQAEEKEILDVFQNVEINIPLLEVIRKVPRYVWFLKDLCTIKRKISGVEKVNLGEHVSTVFQQKLPPKLKDQACRQIYDLSGRTLGKYAGGGFFQIPVAPEDQEKTTFTCPFGTFDYRRMPFGLCNAPATFQRWATLGKGVNRGLATLLAGALAVGAHQLAKTSGRIYEPVVLGFFVFLQGITCKLCASEVLIVFTHNLCTYVQLRVCEILPKIKAKYDYGLFIFIWTFSLISISGFRDDEILELVHKRLLTVLIGGSTCVNIISVLLFPVWAGQDLPNLIASNMEKLDIILEGTIDAVQTMVKPTAAYIHIEKSKSNVKNLNSLLKSGLCDDKKDILEVLPLATVASLLIDVVSCTSKIADSVNELAAKLNFEAVEPTVSPDTQLEI</sequence>
<evidence type="ECO:0000313" key="11">
    <source>
        <dbReference type="Proteomes" id="UP000436088"/>
    </source>
</evidence>
<keyword evidence="4 9" id="KW-0812">Transmembrane</keyword>
<keyword evidence="5 9" id="KW-1133">Transmembrane helix</keyword>
<keyword evidence="7 9" id="KW-0472">Membrane</keyword>
<reference evidence="10" key="1">
    <citation type="submission" date="2019-09" db="EMBL/GenBank/DDBJ databases">
        <title>Draft genome information of white flower Hibiscus syriacus.</title>
        <authorList>
            <person name="Kim Y.-M."/>
        </authorList>
    </citation>
    <scope>NUCLEOTIDE SEQUENCE [LARGE SCALE GENOMIC DNA]</scope>
    <source>
        <strain evidence="10">YM2019G1</strain>
    </source>
</reference>
<organism evidence="10 11">
    <name type="scientific">Hibiscus syriacus</name>
    <name type="common">Rose of Sharon</name>
    <dbReference type="NCBI Taxonomy" id="106335"/>
    <lineage>
        <taxon>Eukaryota</taxon>
        <taxon>Viridiplantae</taxon>
        <taxon>Streptophyta</taxon>
        <taxon>Embryophyta</taxon>
        <taxon>Tracheophyta</taxon>
        <taxon>Spermatophyta</taxon>
        <taxon>Magnoliopsida</taxon>
        <taxon>eudicotyledons</taxon>
        <taxon>Gunneridae</taxon>
        <taxon>Pentapetalae</taxon>
        <taxon>rosids</taxon>
        <taxon>malvids</taxon>
        <taxon>Malvales</taxon>
        <taxon>Malvaceae</taxon>
        <taxon>Malvoideae</taxon>
        <taxon>Hibiscus</taxon>
    </lineage>
</organism>
<comment type="similarity">
    <text evidence="2">Belongs to the aromatic acid exporter (TC 2.A.85) family.</text>
</comment>
<accession>A0A6A2XGK1</accession>
<gene>
    <name evidence="10" type="ORF">F3Y22_tig00111708pilonHSYRG00202</name>
</gene>
<evidence type="ECO:0000256" key="2">
    <source>
        <dbReference type="ARBA" id="ARBA00007079"/>
    </source>
</evidence>
<comment type="subcellular location">
    <subcellularLocation>
        <location evidence="1">Membrane</location>
        <topology evidence="1">Multi-pass membrane protein</topology>
    </subcellularLocation>
</comment>
<dbReference type="EMBL" id="VEPZ02001408">
    <property type="protein sequence ID" value="KAE8674903.1"/>
    <property type="molecule type" value="Genomic_DNA"/>
</dbReference>
<evidence type="ECO:0000256" key="6">
    <source>
        <dbReference type="ARBA" id="ARBA00023065"/>
    </source>
</evidence>
<dbReference type="GO" id="GO:0034220">
    <property type="term" value="P:monoatomic ion transmembrane transport"/>
    <property type="evidence" value="ECO:0007669"/>
    <property type="project" value="UniProtKB-KW"/>
</dbReference>
<evidence type="ECO:0000256" key="1">
    <source>
        <dbReference type="ARBA" id="ARBA00004141"/>
    </source>
</evidence>
<evidence type="ECO:0000256" key="5">
    <source>
        <dbReference type="ARBA" id="ARBA00022989"/>
    </source>
</evidence>
<keyword evidence="6" id="KW-0406">Ion transport</keyword>
<comment type="caution">
    <text evidence="10">The sequence shown here is derived from an EMBL/GenBank/DDBJ whole genome shotgun (WGS) entry which is preliminary data.</text>
</comment>
<dbReference type="Gene3D" id="3.30.70.270">
    <property type="match status" value="1"/>
</dbReference>
<keyword evidence="8" id="KW-0407">Ion channel</keyword>
<protein>
    <submittedName>
        <fullName evidence="10">Aluminum-activated malate transporter 7</fullName>
    </submittedName>
</protein>
<dbReference type="Proteomes" id="UP000436088">
    <property type="component" value="Unassembled WGS sequence"/>
</dbReference>
<dbReference type="InterPro" id="IPR020966">
    <property type="entry name" value="ALMT"/>
</dbReference>
<evidence type="ECO:0000256" key="7">
    <source>
        <dbReference type="ARBA" id="ARBA00023136"/>
    </source>
</evidence>
<evidence type="ECO:0000256" key="3">
    <source>
        <dbReference type="ARBA" id="ARBA00022448"/>
    </source>
</evidence>
<dbReference type="Pfam" id="PF11744">
    <property type="entry name" value="ALMT"/>
    <property type="match status" value="2"/>
</dbReference>
<keyword evidence="11" id="KW-1185">Reference proteome</keyword>
<proteinExistence type="inferred from homology"/>
<dbReference type="SUPFAM" id="SSF56672">
    <property type="entry name" value="DNA/RNA polymerases"/>
    <property type="match status" value="1"/>
</dbReference>